<sequence>MLGSCVLLQPLSVAAAPIDWFSDDFETGALIAPEGRWDNARSISPNTLVSGAEGAHRGQYGLTLIDRINSSASEFQGSADVERTPLTSEFFLRSWMRLRDVGTPGRVVAIQANPVKVELRLLTPGPIWELAVRKGTEQTYASLHGARVEQDRWYLVEFSARGLGTTNGEARLWVDGVEQGSTSELATLSRIDWREANYVLEWFQVGEPWTDQGFFTGSIDFDDVRVSATPMASRLRLQQPMDAGASPGCIAVNVSLRNSATGALAPAPYDTEVSLSTTTGEGRFHADESCKSPVERVRLSTGSFERRVYFHPGGPPGMVTLAASHPDFLPATLQVEGDGTSVGDADGGAVGPWTMGLGCTSAPGALVSLPVLLWPWWRRSLRGRPAAATRQE</sequence>
<dbReference type="AlphaFoldDB" id="A0A1L9AVL8"/>
<gene>
    <name evidence="1" type="ORF">BON30_45730</name>
</gene>
<name>A0A1L9AVL8_9BACT</name>
<evidence type="ECO:0000313" key="1">
    <source>
        <dbReference type="EMBL" id="OJH33963.1"/>
    </source>
</evidence>
<dbReference type="InterPro" id="IPR013320">
    <property type="entry name" value="ConA-like_dom_sf"/>
</dbReference>
<reference evidence="2" key="1">
    <citation type="submission" date="2016-11" db="EMBL/GenBank/DDBJ databases">
        <authorList>
            <person name="Shukria A."/>
            <person name="Stevens D.C."/>
        </authorList>
    </citation>
    <scope>NUCLEOTIDE SEQUENCE [LARGE SCALE GENOMIC DNA]</scope>
    <source>
        <strain evidence="2">Cbfe23</strain>
    </source>
</reference>
<dbReference type="Pfam" id="PF13385">
    <property type="entry name" value="Laminin_G_3"/>
    <property type="match status" value="1"/>
</dbReference>
<protein>
    <submittedName>
        <fullName evidence="1">Uncharacterized protein</fullName>
    </submittedName>
</protein>
<keyword evidence="2" id="KW-1185">Reference proteome</keyword>
<organism evidence="1 2">
    <name type="scientific">Cystobacter ferrugineus</name>
    <dbReference type="NCBI Taxonomy" id="83449"/>
    <lineage>
        <taxon>Bacteria</taxon>
        <taxon>Pseudomonadati</taxon>
        <taxon>Myxococcota</taxon>
        <taxon>Myxococcia</taxon>
        <taxon>Myxococcales</taxon>
        <taxon>Cystobacterineae</taxon>
        <taxon>Archangiaceae</taxon>
        <taxon>Cystobacter</taxon>
    </lineage>
</organism>
<comment type="caution">
    <text evidence="1">The sequence shown here is derived from an EMBL/GenBank/DDBJ whole genome shotgun (WGS) entry which is preliminary data.</text>
</comment>
<dbReference type="Gene3D" id="2.60.120.200">
    <property type="match status" value="1"/>
</dbReference>
<accession>A0A1L9AVL8</accession>
<dbReference type="Proteomes" id="UP000182229">
    <property type="component" value="Unassembled WGS sequence"/>
</dbReference>
<proteinExistence type="predicted"/>
<dbReference type="EMBL" id="MPIN01000024">
    <property type="protein sequence ID" value="OJH33963.1"/>
    <property type="molecule type" value="Genomic_DNA"/>
</dbReference>
<evidence type="ECO:0000313" key="2">
    <source>
        <dbReference type="Proteomes" id="UP000182229"/>
    </source>
</evidence>
<dbReference type="SUPFAM" id="SSF49899">
    <property type="entry name" value="Concanavalin A-like lectins/glucanases"/>
    <property type="match status" value="1"/>
</dbReference>
<reference evidence="1 2" key="2">
    <citation type="submission" date="2016-12" db="EMBL/GenBank/DDBJ databases">
        <title>Draft Genome Sequence of Cystobacter ferrugineus Strain Cbfe23.</title>
        <authorList>
            <person name="Akbar S."/>
            <person name="Dowd S.E."/>
            <person name="Stevens D.C."/>
        </authorList>
    </citation>
    <scope>NUCLEOTIDE SEQUENCE [LARGE SCALE GENOMIC DNA]</scope>
    <source>
        <strain evidence="1 2">Cbfe23</strain>
    </source>
</reference>